<dbReference type="OrthoDB" id="6094901at2759"/>
<proteinExistence type="predicted"/>
<dbReference type="Pfam" id="PF13843">
    <property type="entry name" value="DDE_Tnp_1_7"/>
    <property type="match status" value="1"/>
</dbReference>
<gene>
    <name evidence="3" type="primary">LOC111114179</name>
</gene>
<evidence type="ECO:0000259" key="1">
    <source>
        <dbReference type="Pfam" id="PF13843"/>
    </source>
</evidence>
<dbReference type="PANTHER" id="PTHR46599">
    <property type="entry name" value="PIGGYBAC TRANSPOSABLE ELEMENT-DERIVED PROTEIN 4"/>
    <property type="match status" value="1"/>
</dbReference>
<dbReference type="AlphaFoldDB" id="A0A8B8BZ99"/>
<name>A0A8B8BZ99_CRAVI</name>
<evidence type="ECO:0000313" key="3">
    <source>
        <dbReference type="RefSeq" id="XP_022308174.1"/>
    </source>
</evidence>
<dbReference type="GeneID" id="111114179"/>
<sequence>MVGFKGRHQLKQYTVNKKAHRWGIKLWVLSDSNTGYTHQINVYMGRRNERRSPNGQGYQAVMDLMEPHFHKNHHVTYDSFSTSPALMYDLLDKSTHSTGTVIKIRKGMPASFRTAPVQKGEMHVKTRAGVMAILWADRRAVSLLTTTGSPRYIRVHTF</sequence>
<dbReference type="KEGG" id="cvn:111114179"/>
<evidence type="ECO:0000313" key="2">
    <source>
        <dbReference type="Proteomes" id="UP000694844"/>
    </source>
</evidence>
<protein>
    <submittedName>
        <fullName evidence="3">Uncharacterized protein LOC111114179</fullName>
    </submittedName>
</protein>
<dbReference type="InterPro" id="IPR029526">
    <property type="entry name" value="PGBD"/>
</dbReference>
<accession>A0A8B8BZ99</accession>
<dbReference type="Proteomes" id="UP000694844">
    <property type="component" value="Chromosome 9"/>
</dbReference>
<dbReference type="PANTHER" id="PTHR46599:SF3">
    <property type="entry name" value="PIGGYBAC TRANSPOSABLE ELEMENT-DERIVED PROTEIN 4"/>
    <property type="match status" value="1"/>
</dbReference>
<dbReference type="RefSeq" id="XP_022308174.1">
    <property type="nucleotide sequence ID" value="XM_022452466.1"/>
</dbReference>
<organism evidence="2 3">
    <name type="scientific">Crassostrea virginica</name>
    <name type="common">Eastern oyster</name>
    <dbReference type="NCBI Taxonomy" id="6565"/>
    <lineage>
        <taxon>Eukaryota</taxon>
        <taxon>Metazoa</taxon>
        <taxon>Spiralia</taxon>
        <taxon>Lophotrochozoa</taxon>
        <taxon>Mollusca</taxon>
        <taxon>Bivalvia</taxon>
        <taxon>Autobranchia</taxon>
        <taxon>Pteriomorphia</taxon>
        <taxon>Ostreida</taxon>
        <taxon>Ostreoidea</taxon>
        <taxon>Ostreidae</taxon>
        <taxon>Crassostrea</taxon>
    </lineage>
</organism>
<feature type="domain" description="PiggyBac transposable element-derived protein" evidence="1">
    <location>
        <begin position="1"/>
        <end position="154"/>
    </location>
</feature>
<keyword evidence="2" id="KW-1185">Reference proteome</keyword>
<reference evidence="3" key="1">
    <citation type="submission" date="2025-08" db="UniProtKB">
        <authorList>
            <consortium name="RefSeq"/>
        </authorList>
    </citation>
    <scope>IDENTIFICATION</scope>
    <source>
        <tissue evidence="3">Whole sample</tissue>
    </source>
</reference>